<dbReference type="AlphaFoldDB" id="A0A833TFK0"/>
<evidence type="ECO:0000313" key="2">
    <source>
        <dbReference type="Proteomes" id="UP000602510"/>
    </source>
</evidence>
<evidence type="ECO:0000313" key="1">
    <source>
        <dbReference type="EMBL" id="KAF4040031.1"/>
    </source>
</evidence>
<comment type="caution">
    <text evidence="1">The sequence shown here is derived from an EMBL/GenBank/DDBJ whole genome shotgun (WGS) entry which is preliminary data.</text>
</comment>
<organism evidence="1 2">
    <name type="scientific">Phytophthora infestans</name>
    <name type="common">Potato late blight agent</name>
    <name type="synonym">Botrytis infestans</name>
    <dbReference type="NCBI Taxonomy" id="4787"/>
    <lineage>
        <taxon>Eukaryota</taxon>
        <taxon>Sar</taxon>
        <taxon>Stramenopiles</taxon>
        <taxon>Oomycota</taxon>
        <taxon>Peronosporomycetes</taxon>
        <taxon>Peronosporales</taxon>
        <taxon>Peronosporaceae</taxon>
        <taxon>Phytophthora</taxon>
    </lineage>
</organism>
<reference evidence="1" key="1">
    <citation type="submission" date="2020-04" db="EMBL/GenBank/DDBJ databases">
        <title>Hybrid Assembly of Korean Phytophthora infestans isolates.</title>
        <authorList>
            <person name="Prokchorchik M."/>
            <person name="Lee Y."/>
            <person name="Seo J."/>
            <person name="Cho J.-H."/>
            <person name="Park Y.-E."/>
            <person name="Jang D.-C."/>
            <person name="Im J.-S."/>
            <person name="Choi J.-G."/>
            <person name="Park H.-J."/>
            <person name="Lee G.-B."/>
            <person name="Lee Y.-G."/>
            <person name="Hong S.-Y."/>
            <person name="Cho K."/>
            <person name="Sohn K.H."/>
        </authorList>
    </citation>
    <scope>NUCLEOTIDE SEQUENCE</scope>
    <source>
        <strain evidence="1">KR_1_A1</strain>
    </source>
</reference>
<gene>
    <name evidence="1" type="ORF">GN244_ATG07842</name>
</gene>
<sequence>MGRERAMYVHEGSEVLAQLRDHLPMLLELQNMSPEGKIEEAIVGGLEATTQEMDKRNRVTLSYHRTTFLGYDNAAPGLTQEVVYDLDVDVP</sequence>
<name>A0A833TFK0_PHYIN</name>
<protein>
    <submittedName>
        <fullName evidence="1">Uncharacterized protein</fullName>
    </submittedName>
</protein>
<keyword evidence="2" id="KW-1185">Reference proteome</keyword>
<dbReference type="EMBL" id="WSZM01000156">
    <property type="protein sequence ID" value="KAF4040031.1"/>
    <property type="molecule type" value="Genomic_DNA"/>
</dbReference>
<accession>A0A833TFK0</accession>
<proteinExistence type="predicted"/>
<dbReference type="Proteomes" id="UP000602510">
    <property type="component" value="Unassembled WGS sequence"/>
</dbReference>